<evidence type="ECO:0000256" key="3">
    <source>
        <dbReference type="ARBA" id="ARBA00023315"/>
    </source>
</evidence>
<dbReference type="PANTHER" id="PTHR10434">
    <property type="entry name" value="1-ACYL-SN-GLYCEROL-3-PHOSPHATE ACYLTRANSFERASE"/>
    <property type="match status" value="1"/>
</dbReference>
<dbReference type="Proteomes" id="UP000019460">
    <property type="component" value="Unassembled WGS sequence"/>
</dbReference>
<evidence type="ECO:0000256" key="1">
    <source>
        <dbReference type="ARBA" id="ARBA00005189"/>
    </source>
</evidence>
<dbReference type="SUPFAM" id="SSF69593">
    <property type="entry name" value="Glycerol-3-phosphate (1)-acyltransferase"/>
    <property type="match status" value="1"/>
</dbReference>
<dbReference type="PANTHER" id="PTHR10434:SF11">
    <property type="entry name" value="1-ACYL-SN-GLYCEROL-3-PHOSPHATE ACYLTRANSFERASE"/>
    <property type="match status" value="1"/>
</dbReference>
<comment type="caution">
    <text evidence="5">The sequence shown here is derived from an EMBL/GenBank/DDBJ whole genome shotgun (WGS) entry which is preliminary data.</text>
</comment>
<comment type="pathway">
    <text evidence="1">Lipid metabolism.</text>
</comment>
<feature type="domain" description="Phospholipid/glycerol acyltransferase" evidence="4">
    <location>
        <begin position="66"/>
        <end position="198"/>
    </location>
</feature>
<dbReference type="Pfam" id="PF01553">
    <property type="entry name" value="Acyltransferase"/>
    <property type="match status" value="1"/>
</dbReference>
<reference evidence="5 6" key="1">
    <citation type="submission" date="2012-11" db="EMBL/GenBank/DDBJ databases">
        <title>Genome assembly of Thiorhodococcus sp. AK35.</title>
        <authorList>
            <person name="Nupur N."/>
            <person name="Khatri I."/>
            <person name="Subramanian S."/>
            <person name="Pinnaka A."/>
        </authorList>
    </citation>
    <scope>NUCLEOTIDE SEQUENCE [LARGE SCALE GENOMIC DNA]</scope>
    <source>
        <strain evidence="5 6">AK35</strain>
    </source>
</reference>
<organism evidence="5 6">
    <name type="scientific">Imhoffiella purpurea</name>
    <dbReference type="NCBI Taxonomy" id="1249627"/>
    <lineage>
        <taxon>Bacteria</taxon>
        <taxon>Pseudomonadati</taxon>
        <taxon>Pseudomonadota</taxon>
        <taxon>Gammaproteobacteria</taxon>
        <taxon>Chromatiales</taxon>
        <taxon>Chromatiaceae</taxon>
        <taxon>Imhoffiella</taxon>
    </lineage>
</organism>
<dbReference type="eggNOG" id="COG0204">
    <property type="taxonomic scope" value="Bacteria"/>
</dbReference>
<name>W9VUV0_9GAMM</name>
<keyword evidence="2 5" id="KW-0808">Transferase</keyword>
<evidence type="ECO:0000256" key="2">
    <source>
        <dbReference type="ARBA" id="ARBA00022679"/>
    </source>
</evidence>
<dbReference type="AlphaFoldDB" id="W9VUV0"/>
<dbReference type="GO" id="GO:0003841">
    <property type="term" value="F:1-acylglycerol-3-phosphate O-acyltransferase activity"/>
    <property type="evidence" value="ECO:0007669"/>
    <property type="project" value="TreeGrafter"/>
</dbReference>
<keyword evidence="3 5" id="KW-0012">Acyltransferase</keyword>
<dbReference type="GO" id="GO:0006654">
    <property type="term" value="P:phosphatidic acid biosynthetic process"/>
    <property type="evidence" value="ECO:0007669"/>
    <property type="project" value="TreeGrafter"/>
</dbReference>
<dbReference type="CDD" id="cd07989">
    <property type="entry name" value="LPLAT_AGPAT-like"/>
    <property type="match status" value="1"/>
</dbReference>
<sequence>MPVAIDSTPANKPFADPRETPVWSLPLPSLDRAGDRLLVRLAASLALRQVRPIRNAERLLPAADPFILAVNHSSRREVVFLTALLMLLRGGRPVHFLADWNFRLIPGVGHLYDRAGAITIARKPARPAFLNRFRQAHAGPTTPYEAARRRLDEGRSIGIFPEGTVNGAADRLRPARSGAARLAIVCGVPVLPMGIRFAGTRDGGSRIDPSSPIEFVVGEPLHPPFRSERPGRLTVAGFKAQIMEGIAPLCGKGTAQS</sequence>
<keyword evidence="6" id="KW-1185">Reference proteome</keyword>
<dbReference type="OrthoDB" id="9808424at2"/>
<dbReference type="InterPro" id="IPR002123">
    <property type="entry name" value="Plipid/glycerol_acylTrfase"/>
</dbReference>
<proteinExistence type="predicted"/>
<accession>W9VUV0</accession>
<dbReference type="STRING" id="1249627.D779_2836"/>
<protein>
    <submittedName>
        <fullName evidence="5">Phospholipid/glycerol acyltransferase</fullName>
    </submittedName>
</protein>
<evidence type="ECO:0000313" key="6">
    <source>
        <dbReference type="Proteomes" id="UP000019460"/>
    </source>
</evidence>
<dbReference type="RefSeq" id="WP_052348153.1">
    <property type="nucleotide sequence ID" value="NZ_AONC01000045.1"/>
</dbReference>
<dbReference type="SMART" id="SM00563">
    <property type="entry name" value="PlsC"/>
    <property type="match status" value="1"/>
</dbReference>
<evidence type="ECO:0000259" key="4">
    <source>
        <dbReference type="SMART" id="SM00563"/>
    </source>
</evidence>
<gene>
    <name evidence="5" type="ORF">D779_2836</name>
</gene>
<evidence type="ECO:0000313" key="5">
    <source>
        <dbReference type="EMBL" id="EXJ14165.1"/>
    </source>
</evidence>
<dbReference type="EMBL" id="AONC01000045">
    <property type="protein sequence ID" value="EXJ14165.1"/>
    <property type="molecule type" value="Genomic_DNA"/>
</dbReference>